<reference evidence="1 2" key="1">
    <citation type="submission" date="2016-10" db="EMBL/GenBank/DDBJ databases">
        <authorList>
            <person name="Varghese N."/>
            <person name="Submissions S."/>
        </authorList>
    </citation>
    <scope>NUCLEOTIDE SEQUENCE [LARGE SCALE GENOMIC DNA]</scope>
    <source>
        <strain evidence="1 2">BS0292</strain>
    </source>
</reference>
<evidence type="ECO:0000313" key="1">
    <source>
        <dbReference type="EMBL" id="SFN74000.1"/>
    </source>
</evidence>
<dbReference type="Proteomes" id="UP000183083">
    <property type="component" value="Unassembled WGS sequence"/>
</dbReference>
<sequence>MPRATVYGLIGVEHTDTGAHWITVAPDFMTGCKCDWLTGARRVIDSGLRSSRLGDRRALCSGFQLAYQRQHVLTEIGDFFLEMQER</sequence>
<organism evidence="1 2">
    <name type="scientific">Pseudomonas syringae</name>
    <dbReference type="NCBI Taxonomy" id="317"/>
    <lineage>
        <taxon>Bacteria</taxon>
        <taxon>Pseudomonadati</taxon>
        <taxon>Pseudomonadota</taxon>
        <taxon>Gammaproteobacteria</taxon>
        <taxon>Pseudomonadales</taxon>
        <taxon>Pseudomonadaceae</taxon>
        <taxon>Pseudomonas</taxon>
    </lineage>
</organism>
<gene>
    <name evidence="1" type="ORF">SAMN05444065_1034</name>
</gene>
<protein>
    <submittedName>
        <fullName evidence="1">Uncharacterized protein</fullName>
    </submittedName>
</protein>
<name>A0AB38BPF4_PSESX</name>
<dbReference type="EMBL" id="FOVV01000003">
    <property type="protein sequence ID" value="SFN74000.1"/>
    <property type="molecule type" value="Genomic_DNA"/>
</dbReference>
<accession>A0AB38BPF4</accession>
<proteinExistence type="predicted"/>
<evidence type="ECO:0000313" key="2">
    <source>
        <dbReference type="Proteomes" id="UP000183083"/>
    </source>
</evidence>
<comment type="caution">
    <text evidence="1">The sequence shown here is derived from an EMBL/GenBank/DDBJ whole genome shotgun (WGS) entry which is preliminary data.</text>
</comment>
<dbReference type="AlphaFoldDB" id="A0AB38BPF4"/>